<dbReference type="EMBL" id="BAABAZ010000004">
    <property type="protein sequence ID" value="GAA4283313.1"/>
    <property type="molecule type" value="Genomic_DNA"/>
</dbReference>
<name>A0ABP8EHC5_9MICO</name>
<sequence length="150" mass="16752">MTPDNHREHDPETTASGTPGTESNPLLLTDAEAWRAWLDEHEQTSDGVWLTIAKKGCTEATSLAYVQAVEEALCSGWIDGHTKKIDHATYKQRFTPRRKRSTWAASNIARVARLTEEGRMRPRGLAEVERAKADGRWEAAARAARPDEQA</sequence>
<evidence type="ECO:0000313" key="3">
    <source>
        <dbReference type="Proteomes" id="UP001501586"/>
    </source>
</evidence>
<comment type="caution">
    <text evidence="2">The sequence shown here is derived from an EMBL/GenBank/DDBJ whole genome shotgun (WGS) entry which is preliminary data.</text>
</comment>
<evidence type="ECO:0000256" key="1">
    <source>
        <dbReference type="SAM" id="MobiDB-lite"/>
    </source>
</evidence>
<keyword evidence="3" id="KW-1185">Reference proteome</keyword>
<accession>A0ABP8EHC5</accession>
<feature type="compositionally biased region" description="Basic and acidic residues" evidence="1">
    <location>
        <begin position="1"/>
        <end position="12"/>
    </location>
</feature>
<gene>
    <name evidence="2" type="ORF">GCM10022261_08440</name>
</gene>
<proteinExistence type="predicted"/>
<feature type="region of interest" description="Disordered" evidence="1">
    <location>
        <begin position="1"/>
        <end position="25"/>
    </location>
</feature>
<feature type="compositionally biased region" description="Polar residues" evidence="1">
    <location>
        <begin position="13"/>
        <end position="25"/>
    </location>
</feature>
<organism evidence="2 3">
    <name type="scientific">Brevibacterium daeguense</name>
    <dbReference type="NCBI Taxonomy" id="909936"/>
    <lineage>
        <taxon>Bacteria</taxon>
        <taxon>Bacillati</taxon>
        <taxon>Actinomycetota</taxon>
        <taxon>Actinomycetes</taxon>
        <taxon>Micrococcales</taxon>
        <taxon>Brevibacteriaceae</taxon>
        <taxon>Brevibacterium</taxon>
    </lineage>
</organism>
<dbReference type="Proteomes" id="UP001501586">
    <property type="component" value="Unassembled WGS sequence"/>
</dbReference>
<evidence type="ECO:0000313" key="2">
    <source>
        <dbReference type="EMBL" id="GAA4283313.1"/>
    </source>
</evidence>
<reference evidence="3" key="1">
    <citation type="journal article" date="2019" name="Int. J. Syst. Evol. Microbiol.">
        <title>The Global Catalogue of Microorganisms (GCM) 10K type strain sequencing project: providing services to taxonomists for standard genome sequencing and annotation.</title>
        <authorList>
            <consortium name="The Broad Institute Genomics Platform"/>
            <consortium name="The Broad Institute Genome Sequencing Center for Infectious Disease"/>
            <person name="Wu L."/>
            <person name="Ma J."/>
        </authorList>
    </citation>
    <scope>NUCLEOTIDE SEQUENCE [LARGE SCALE GENOMIC DNA]</scope>
    <source>
        <strain evidence="3">JCM 17458</strain>
    </source>
</reference>
<protein>
    <submittedName>
        <fullName evidence="2">Uncharacterized protein</fullName>
    </submittedName>
</protein>
<dbReference type="RefSeq" id="WP_336885270.1">
    <property type="nucleotide sequence ID" value="NZ_BAABAZ010000004.1"/>
</dbReference>